<evidence type="ECO:0000313" key="2">
    <source>
        <dbReference type="EMBL" id="AKP64983.1"/>
    </source>
</evidence>
<sequence>MQKLYGFVPLLNIVGEFFFLLILTFVPDDLTSLGAELHWQAGSLQMVAVLGVIVCLTFFAKSRRLKKVGLIVNAGVIAFMSIFLWWSTIAPTINEYVWLWSLLMIFNLGLIGWGWIQLSRHE</sequence>
<protein>
    <submittedName>
        <fullName evidence="2">Uncharacterized protein</fullName>
    </submittedName>
</protein>
<dbReference type="EMBL" id="CP012033">
    <property type="protein sequence ID" value="AKP64983.1"/>
    <property type="molecule type" value="Genomic_DNA"/>
</dbReference>
<keyword evidence="1" id="KW-1133">Transmembrane helix</keyword>
<reference evidence="2 3" key="1">
    <citation type="submission" date="2015-07" db="EMBL/GenBank/DDBJ databases">
        <title>Lactobacillus korensis/26-25/ whole genome sequencing.</title>
        <authorList>
            <person name="Kim M.K."/>
            <person name="Im W.-T."/>
            <person name="Srinivasan S."/>
            <person name="Lee J.-J."/>
        </authorList>
    </citation>
    <scope>NUCLEOTIDE SEQUENCE [LARGE SCALE GENOMIC DNA]</scope>
    <source>
        <strain evidence="2 3">26-25</strain>
    </source>
</reference>
<dbReference type="RefSeq" id="WP_048734787.1">
    <property type="nucleotide sequence ID" value="NZ_CP012033.1"/>
</dbReference>
<dbReference type="AlphaFoldDB" id="A0AAC8UVF3"/>
<keyword evidence="1" id="KW-0812">Transmembrane</keyword>
<keyword evidence="1" id="KW-0472">Membrane</keyword>
<feature type="transmembrane region" description="Helical" evidence="1">
    <location>
        <begin position="68"/>
        <end position="86"/>
    </location>
</feature>
<accession>A0AAC8UVF3</accession>
<evidence type="ECO:0000256" key="1">
    <source>
        <dbReference type="SAM" id="Phobius"/>
    </source>
</evidence>
<feature type="transmembrane region" description="Helical" evidence="1">
    <location>
        <begin position="38"/>
        <end position="59"/>
    </location>
</feature>
<name>A0AAC8UVF3_9LACO</name>
<organism evidence="2 3">
    <name type="scientific">Levilactobacillus koreensis</name>
    <dbReference type="NCBI Taxonomy" id="637971"/>
    <lineage>
        <taxon>Bacteria</taxon>
        <taxon>Bacillati</taxon>
        <taxon>Bacillota</taxon>
        <taxon>Bacilli</taxon>
        <taxon>Lactobacillales</taxon>
        <taxon>Lactobacillaceae</taxon>
        <taxon>Levilactobacillus</taxon>
    </lineage>
</organism>
<proteinExistence type="predicted"/>
<evidence type="ECO:0000313" key="3">
    <source>
        <dbReference type="Proteomes" id="UP000036000"/>
    </source>
</evidence>
<dbReference type="Proteomes" id="UP000036000">
    <property type="component" value="Chromosome"/>
</dbReference>
<keyword evidence="3" id="KW-1185">Reference proteome</keyword>
<feature type="transmembrane region" description="Helical" evidence="1">
    <location>
        <begin position="98"/>
        <end position="116"/>
    </location>
</feature>
<gene>
    <name evidence="2" type="ORF">ABN16_08185</name>
</gene>
<dbReference type="KEGG" id="lko:ABN16_08185"/>
<feature type="transmembrane region" description="Helical" evidence="1">
    <location>
        <begin position="7"/>
        <end position="26"/>
    </location>
</feature>